<dbReference type="OrthoDB" id="2361079at2"/>
<sequence length="124" mass="14687">MVEKQSLLQQTEKLIEYVKRADEKYKEIKLSGEKGDFYNEVKPFADEVKEINDQWKNTVIQWIHTERPKNIHEQQIDSCHEHIEIISIQSFFPETSRTRFKNLVSSSIYVLQTIVFALDNDKLG</sequence>
<dbReference type="SUPFAM" id="SSF140415">
    <property type="entry name" value="YppE-like"/>
    <property type="match status" value="1"/>
</dbReference>
<accession>A0A7V7RMT4</accession>
<organism evidence="1 2">
    <name type="scientific">Bacillus mesophilum</name>
    <dbReference type="NCBI Taxonomy" id="1071718"/>
    <lineage>
        <taxon>Bacteria</taxon>
        <taxon>Bacillati</taxon>
        <taxon>Bacillota</taxon>
        <taxon>Bacilli</taxon>
        <taxon>Bacillales</taxon>
        <taxon>Bacillaceae</taxon>
        <taxon>Bacillus</taxon>
    </lineage>
</organism>
<dbReference type="InterPro" id="IPR014913">
    <property type="entry name" value="YppE-like"/>
</dbReference>
<evidence type="ECO:0000313" key="2">
    <source>
        <dbReference type="Proteomes" id="UP000441354"/>
    </source>
</evidence>
<reference evidence="1 2" key="1">
    <citation type="journal article" date="2014" name="Arch. Microbiol.">
        <title>Bacillus mesophilum sp. nov., strain IITR-54T, a novel 4-chlorobiphenyl dechlorinating bacterium.</title>
        <authorList>
            <person name="Manickam N."/>
            <person name="Singh N.K."/>
            <person name="Bajaj A."/>
            <person name="Kumar R.M."/>
            <person name="Kaur G."/>
            <person name="Kaur N."/>
            <person name="Bala M."/>
            <person name="Kumar A."/>
            <person name="Mayilraj S."/>
        </authorList>
    </citation>
    <scope>NUCLEOTIDE SEQUENCE [LARGE SCALE GENOMIC DNA]</scope>
    <source>
        <strain evidence="1 2">IITR-54</strain>
    </source>
</reference>
<protein>
    <submittedName>
        <fullName evidence="1">YppE family protein</fullName>
    </submittedName>
</protein>
<gene>
    <name evidence="1" type="ORF">F7732_06030</name>
</gene>
<evidence type="ECO:0000313" key="1">
    <source>
        <dbReference type="EMBL" id="KAB2333644.1"/>
    </source>
</evidence>
<proteinExistence type="predicted"/>
<dbReference type="Pfam" id="PF08807">
    <property type="entry name" value="DUF1798"/>
    <property type="match status" value="1"/>
</dbReference>
<dbReference type="Gene3D" id="1.20.120.440">
    <property type="entry name" value="YppE-like"/>
    <property type="match status" value="1"/>
</dbReference>
<dbReference type="InterPro" id="IPR023351">
    <property type="entry name" value="YppE-like_sf"/>
</dbReference>
<name>A0A7V7RMT4_9BACI</name>
<keyword evidence="2" id="KW-1185">Reference proteome</keyword>
<dbReference type="AlphaFoldDB" id="A0A7V7RMT4"/>
<comment type="caution">
    <text evidence="1">The sequence shown here is derived from an EMBL/GenBank/DDBJ whole genome shotgun (WGS) entry which is preliminary data.</text>
</comment>
<dbReference type="Proteomes" id="UP000441354">
    <property type="component" value="Unassembled WGS sequence"/>
</dbReference>
<dbReference type="EMBL" id="WBOT01000002">
    <property type="protein sequence ID" value="KAB2333644.1"/>
    <property type="molecule type" value="Genomic_DNA"/>
</dbReference>